<name>A0A3P6BRH4_BRAOL</name>
<feature type="chain" id="PRO_5017989671" evidence="1">
    <location>
        <begin position="27"/>
        <end position="63"/>
    </location>
</feature>
<feature type="signal peptide" evidence="1">
    <location>
        <begin position="1"/>
        <end position="26"/>
    </location>
</feature>
<gene>
    <name evidence="2" type="ORF">BOLC4T24168H</name>
</gene>
<protein>
    <submittedName>
        <fullName evidence="2">Uncharacterized protein</fullName>
    </submittedName>
</protein>
<evidence type="ECO:0000313" key="2">
    <source>
        <dbReference type="EMBL" id="VDD08717.1"/>
    </source>
</evidence>
<evidence type="ECO:0000256" key="1">
    <source>
        <dbReference type="SAM" id="SignalP"/>
    </source>
</evidence>
<accession>A0A3P6BRH4</accession>
<organism evidence="2">
    <name type="scientific">Brassica oleracea</name>
    <name type="common">Wild cabbage</name>
    <dbReference type="NCBI Taxonomy" id="3712"/>
    <lineage>
        <taxon>Eukaryota</taxon>
        <taxon>Viridiplantae</taxon>
        <taxon>Streptophyta</taxon>
        <taxon>Embryophyta</taxon>
        <taxon>Tracheophyta</taxon>
        <taxon>Spermatophyta</taxon>
        <taxon>Magnoliopsida</taxon>
        <taxon>eudicotyledons</taxon>
        <taxon>Gunneridae</taxon>
        <taxon>Pentapetalae</taxon>
        <taxon>rosids</taxon>
        <taxon>malvids</taxon>
        <taxon>Brassicales</taxon>
        <taxon>Brassicaceae</taxon>
        <taxon>Brassiceae</taxon>
        <taxon>Brassica</taxon>
    </lineage>
</organism>
<proteinExistence type="predicted"/>
<keyword evidence="1" id="KW-0732">Signal</keyword>
<dbReference type="EMBL" id="LR031873">
    <property type="protein sequence ID" value="VDD08717.1"/>
    <property type="molecule type" value="Genomic_DNA"/>
</dbReference>
<dbReference type="AlphaFoldDB" id="A0A3P6BRH4"/>
<sequence>MPLLIQSTRHLYLMVSLSLDLMLLMTNPNSNPTIPRTTTHHRSKTTTGLMKKLTNFQSLVQEA</sequence>
<reference evidence="2" key="1">
    <citation type="submission" date="2018-11" db="EMBL/GenBank/DDBJ databases">
        <authorList>
            <consortium name="Genoscope - CEA"/>
            <person name="William W."/>
        </authorList>
    </citation>
    <scope>NUCLEOTIDE SEQUENCE</scope>
</reference>